<dbReference type="Gene3D" id="3.40.50.2000">
    <property type="entry name" value="Glycogen Phosphorylase B"/>
    <property type="match status" value="1"/>
</dbReference>
<keyword evidence="1 3" id="KW-0808">Transferase</keyword>
<dbReference type="PANTHER" id="PTHR12526">
    <property type="entry name" value="GLYCOSYLTRANSFERASE"/>
    <property type="match status" value="1"/>
</dbReference>
<reference evidence="3 4" key="1">
    <citation type="submission" date="2020-08" db="EMBL/GenBank/DDBJ databases">
        <title>Genome sequence of Leucobacter denitrificans KACC 14055T.</title>
        <authorList>
            <person name="Hyun D.-W."/>
            <person name="Bae J.-W."/>
        </authorList>
    </citation>
    <scope>NUCLEOTIDE SEQUENCE [LARGE SCALE GENOMIC DNA]</scope>
    <source>
        <strain evidence="3 4">KACC 14055</strain>
    </source>
</reference>
<dbReference type="InterPro" id="IPR001296">
    <property type="entry name" value="Glyco_trans_1"/>
</dbReference>
<sequence length="548" mass="60299">MPTPLLFKLEGVADEATTAALESLTAVQHAQLNSALNFHSLTNPAARIEARLVVGSPSRMPALTDESTIDGSAAGDATEVATITIRSTAIGSPGQDRELRRTIRLGHAEASPASTESPAPQSLPRRVYRELERRAPLLVDAVRETIMNRREQAISSRLPRYPGGPAHASPEVIDAWVGKPLAPPANAPRAVLFGLHWLQTGGAERWAVESIQLAKDAGFVPIVVTDQNSVHPWSIRPELEGALIISLSFSQHEHKLDLSLAHALLENYDIRGIVIHHSEWLYRSLPWIRSVRPNIPVIDSLHIVEYLGGGYPGYAAHYDEHIDTHHVISPQLVQWLTRVQGVDQEKLALAPLTALTVEALGEFKPHDPAKPLVIAFVGRLSRQKRPDVFLGLVRRLRKQGVRFRAILHGDGELRNLVDGLIAQMKLSDVIEQRFEDVPVNDTLSEADVLIVTSINEGLTLTTFEAIAAGIPVISTDVGSQSTIVQGDALLPRPARPFIKGASALIANFERDEALRESIWDEQQERVKEFSALPTAHEWMKGYFESWQA</sequence>
<gene>
    <name evidence="3" type="ORF">H9L06_09140</name>
</gene>
<name>A0A7G9S3J3_9MICO</name>
<dbReference type="KEGG" id="ldn:H9L06_09140"/>
<dbReference type="Pfam" id="PF00534">
    <property type="entry name" value="Glycos_transf_1"/>
    <property type="match status" value="1"/>
</dbReference>
<dbReference type="SUPFAM" id="SSF53756">
    <property type="entry name" value="UDP-Glycosyltransferase/glycogen phosphorylase"/>
    <property type="match status" value="1"/>
</dbReference>
<dbReference type="EMBL" id="CP060716">
    <property type="protein sequence ID" value="QNN62418.1"/>
    <property type="molecule type" value="Genomic_DNA"/>
</dbReference>
<organism evidence="3 4">
    <name type="scientific">Leucobacter denitrificans</name>
    <dbReference type="NCBI Taxonomy" id="683042"/>
    <lineage>
        <taxon>Bacteria</taxon>
        <taxon>Bacillati</taxon>
        <taxon>Actinomycetota</taxon>
        <taxon>Actinomycetes</taxon>
        <taxon>Micrococcales</taxon>
        <taxon>Microbacteriaceae</taxon>
        <taxon>Leucobacter</taxon>
    </lineage>
</organism>
<proteinExistence type="predicted"/>
<evidence type="ECO:0000313" key="3">
    <source>
        <dbReference type="EMBL" id="QNN62418.1"/>
    </source>
</evidence>
<protein>
    <submittedName>
        <fullName evidence="3">Glycosyltransferase</fullName>
    </submittedName>
</protein>
<evidence type="ECO:0000256" key="1">
    <source>
        <dbReference type="ARBA" id="ARBA00022679"/>
    </source>
</evidence>
<dbReference type="AlphaFoldDB" id="A0A7G9S3J3"/>
<keyword evidence="4" id="KW-1185">Reference proteome</keyword>
<accession>A0A7G9S3J3</accession>
<feature type="domain" description="Glycosyl transferase family 1" evidence="2">
    <location>
        <begin position="367"/>
        <end position="486"/>
    </location>
</feature>
<dbReference type="Proteomes" id="UP000515934">
    <property type="component" value="Chromosome"/>
</dbReference>
<dbReference type="GO" id="GO:0016757">
    <property type="term" value="F:glycosyltransferase activity"/>
    <property type="evidence" value="ECO:0007669"/>
    <property type="project" value="InterPro"/>
</dbReference>
<dbReference type="RefSeq" id="WP_187554888.1">
    <property type="nucleotide sequence ID" value="NZ_CP060716.1"/>
</dbReference>
<evidence type="ECO:0000313" key="4">
    <source>
        <dbReference type="Proteomes" id="UP000515934"/>
    </source>
</evidence>
<evidence type="ECO:0000259" key="2">
    <source>
        <dbReference type="Pfam" id="PF00534"/>
    </source>
</evidence>